<evidence type="ECO:0000313" key="13">
    <source>
        <dbReference type="EMBL" id="QCP35186.1"/>
    </source>
</evidence>
<dbReference type="PRINTS" id="PR01159">
    <property type="entry name" value="DNAGYRASEB"/>
</dbReference>
<name>A0A4P8ICI7_9FIRM</name>
<dbReference type="InterPro" id="IPR013506">
    <property type="entry name" value="Topo_IIA_bsu_dom2"/>
</dbReference>
<dbReference type="PRINTS" id="PR00418">
    <property type="entry name" value="TPI2FAMILY"/>
</dbReference>
<keyword evidence="5" id="KW-0479">Metal-binding</keyword>
<dbReference type="PANTHER" id="PTHR45866">
    <property type="entry name" value="DNA GYRASE/TOPOISOMERASE SUBUNIT B"/>
    <property type="match status" value="1"/>
</dbReference>
<dbReference type="GO" id="GO:0005524">
    <property type="term" value="F:ATP binding"/>
    <property type="evidence" value="ECO:0007669"/>
    <property type="project" value="UniProtKB-KW"/>
</dbReference>
<dbReference type="NCBIfam" id="NF004189">
    <property type="entry name" value="PRK05644.1"/>
    <property type="match status" value="1"/>
</dbReference>
<dbReference type="FunFam" id="3.30.565.10:FF:000002">
    <property type="entry name" value="DNA gyrase subunit B"/>
    <property type="match status" value="1"/>
</dbReference>
<evidence type="ECO:0000259" key="12">
    <source>
        <dbReference type="PROSITE" id="PS50880"/>
    </source>
</evidence>
<dbReference type="PROSITE" id="PS50880">
    <property type="entry name" value="TOPRIM"/>
    <property type="match status" value="1"/>
</dbReference>
<keyword evidence="7" id="KW-0067">ATP-binding</keyword>
<dbReference type="Pfam" id="PF00986">
    <property type="entry name" value="DNA_gyraseB_C"/>
    <property type="match status" value="1"/>
</dbReference>
<dbReference type="RefSeq" id="WP_137328600.1">
    <property type="nucleotide sequence ID" value="NZ_CP040058.1"/>
</dbReference>
<dbReference type="Pfam" id="PF00204">
    <property type="entry name" value="DNA_gyraseB"/>
    <property type="match status" value="1"/>
</dbReference>
<dbReference type="Gene3D" id="3.30.230.10">
    <property type="match status" value="1"/>
</dbReference>
<dbReference type="InterPro" id="IPR002288">
    <property type="entry name" value="DNA_gyrase_B_C"/>
</dbReference>
<dbReference type="InterPro" id="IPR003594">
    <property type="entry name" value="HATPase_dom"/>
</dbReference>
<comment type="catalytic activity">
    <reaction evidence="1">
        <text>ATP-dependent breakage, passage and rejoining of double-stranded DNA.</text>
        <dbReference type="EC" id="5.6.2.2"/>
    </reaction>
</comment>
<dbReference type="InterPro" id="IPR020568">
    <property type="entry name" value="Ribosomal_Su5_D2-typ_SF"/>
</dbReference>
<keyword evidence="10" id="KW-0238">DNA-binding</keyword>
<keyword evidence="11 13" id="KW-0413">Isomerase</keyword>
<accession>A0A4P8ICI7</accession>
<dbReference type="GO" id="GO:0034335">
    <property type="term" value="F:DNA negative supercoiling activity"/>
    <property type="evidence" value="ECO:0007669"/>
    <property type="project" value="UniProtKB-ARBA"/>
</dbReference>
<dbReference type="InterPro" id="IPR000565">
    <property type="entry name" value="Topo_IIA_B"/>
</dbReference>
<dbReference type="SMART" id="SM00433">
    <property type="entry name" value="TOP2c"/>
    <property type="match status" value="1"/>
</dbReference>
<evidence type="ECO:0000256" key="1">
    <source>
        <dbReference type="ARBA" id="ARBA00000185"/>
    </source>
</evidence>
<dbReference type="SMART" id="SM00387">
    <property type="entry name" value="HATPase_c"/>
    <property type="match status" value="1"/>
</dbReference>
<dbReference type="EC" id="5.6.2.2" evidence="4"/>
<evidence type="ECO:0000256" key="9">
    <source>
        <dbReference type="ARBA" id="ARBA00023029"/>
    </source>
</evidence>
<evidence type="ECO:0000256" key="6">
    <source>
        <dbReference type="ARBA" id="ARBA00022741"/>
    </source>
</evidence>
<dbReference type="InterPro" id="IPR006171">
    <property type="entry name" value="TOPRIM_dom"/>
</dbReference>
<evidence type="ECO:0000256" key="4">
    <source>
        <dbReference type="ARBA" id="ARBA00012895"/>
    </source>
</evidence>
<proteinExistence type="inferred from homology"/>
<dbReference type="InterPro" id="IPR001241">
    <property type="entry name" value="Topo_IIA"/>
</dbReference>
<dbReference type="EMBL" id="CP040058">
    <property type="protein sequence ID" value="QCP35186.1"/>
    <property type="molecule type" value="Genomic_DNA"/>
</dbReference>
<evidence type="ECO:0000256" key="8">
    <source>
        <dbReference type="ARBA" id="ARBA00022842"/>
    </source>
</evidence>
<dbReference type="CDD" id="cd16928">
    <property type="entry name" value="HATPase_GyrB-like"/>
    <property type="match status" value="1"/>
</dbReference>
<dbReference type="CDD" id="cd00822">
    <property type="entry name" value="TopoII_Trans_DNA_gyrase"/>
    <property type="match status" value="1"/>
</dbReference>
<dbReference type="Gene3D" id="3.30.565.10">
    <property type="entry name" value="Histidine kinase-like ATPase, C-terminal domain"/>
    <property type="match status" value="1"/>
</dbReference>
<keyword evidence="9" id="KW-0799">Topoisomerase</keyword>
<comment type="similarity">
    <text evidence="3">Belongs to the type II topoisomerase GyrB family.</text>
</comment>
<evidence type="ECO:0000256" key="7">
    <source>
        <dbReference type="ARBA" id="ARBA00022840"/>
    </source>
</evidence>
<evidence type="ECO:0000256" key="3">
    <source>
        <dbReference type="ARBA" id="ARBA00010708"/>
    </source>
</evidence>
<protein>
    <recommendedName>
        <fullName evidence="4">DNA topoisomerase (ATP-hydrolyzing)</fullName>
        <ecNumber evidence="4">5.6.2.2</ecNumber>
    </recommendedName>
</protein>
<evidence type="ECO:0000256" key="2">
    <source>
        <dbReference type="ARBA" id="ARBA00001946"/>
    </source>
</evidence>
<dbReference type="Proteomes" id="UP000298653">
    <property type="component" value="Chromosome"/>
</dbReference>
<dbReference type="GO" id="GO:0003677">
    <property type="term" value="F:DNA binding"/>
    <property type="evidence" value="ECO:0007669"/>
    <property type="project" value="UniProtKB-KW"/>
</dbReference>
<dbReference type="GO" id="GO:0006265">
    <property type="term" value="P:DNA topological change"/>
    <property type="evidence" value="ECO:0007669"/>
    <property type="project" value="InterPro"/>
</dbReference>
<evidence type="ECO:0000313" key="14">
    <source>
        <dbReference type="Proteomes" id="UP000298653"/>
    </source>
</evidence>
<dbReference type="OrthoDB" id="9802808at2"/>
<dbReference type="GO" id="GO:0046872">
    <property type="term" value="F:metal ion binding"/>
    <property type="evidence" value="ECO:0007669"/>
    <property type="project" value="UniProtKB-KW"/>
</dbReference>
<dbReference type="SUPFAM" id="SSF54211">
    <property type="entry name" value="Ribosomal protein S5 domain 2-like"/>
    <property type="match status" value="1"/>
</dbReference>
<comment type="cofactor">
    <cofactor evidence="2">
        <name>Mg(2+)</name>
        <dbReference type="ChEBI" id="CHEBI:18420"/>
    </cofactor>
</comment>
<keyword evidence="6" id="KW-0547">Nucleotide-binding</keyword>
<dbReference type="InterPro" id="IPR018522">
    <property type="entry name" value="TopoIIA_CS"/>
</dbReference>
<dbReference type="SUPFAM" id="SSF55874">
    <property type="entry name" value="ATPase domain of HSP90 chaperone/DNA topoisomerase II/histidine kinase"/>
    <property type="match status" value="1"/>
</dbReference>
<dbReference type="KEGG" id="arf:AR1Y2_1732"/>
<dbReference type="InterPro" id="IPR013760">
    <property type="entry name" value="Topo_IIA-like_dom_sf"/>
</dbReference>
<dbReference type="Gene3D" id="3.40.50.670">
    <property type="match status" value="1"/>
</dbReference>
<dbReference type="InterPro" id="IPR036890">
    <property type="entry name" value="HATPase_C_sf"/>
</dbReference>
<reference evidence="13 14" key="1">
    <citation type="submission" date="2019-05" db="EMBL/GenBank/DDBJ databases">
        <title>Complete genome sequencing of Anaerostipes rhamnosivorans.</title>
        <authorList>
            <person name="Bui T.P.N."/>
            <person name="de Vos W.M."/>
        </authorList>
    </citation>
    <scope>NUCLEOTIDE SEQUENCE [LARGE SCALE GENOMIC DNA]</scope>
    <source>
        <strain evidence="13 14">1y2</strain>
    </source>
</reference>
<sequence>MSNQNYDANSISVLEGLEAVRKRPGMYIGSVSTKGLNHLIYEIVDNSVDEFLAGHCDQITVTLKDDGTAVIEDNGRGIPVGINEHTGISAVEMVFTMLHAGGKFGDGGYKISGGLHGVGASVVNALSTWLCVTVKQDGKIYQEQFERGKVTEPLKVIGSCKKSETGTKVQFHPDPEIFDKTYFKAAMIRNRLHETTYLNSELKITYVNERAGEQTMVEYHEPEGICAYVKKLNEGKHVLHDPVYYKREIGGIEAEIAFQYTEDFGENILGFCNNIYTTEGGTHITGFKSKFTAVMNQYARELGILKDKDANFTGADVRNGMTAIISVKHPEPRFEGQTKTKLDNPDANKVVSEITGEETVLFFDKNLDTLKKVLACAEKSAKIRKAEEKAKTNLLVRQKLSIDSNGKLSNCESRRPEECEIFIVEGDSAGGSAKTARNRRTQAILPIRGKILNVEKATMDKVLANAEIKTMINTFGCGFSEGYGNDFDIEKLRYQKIVIMTDADVDGAHIATLLLTFFYRFMPELITHGHVYLATPPLYKAIPKKGKETYLFDDTALERYKASHKGSFTLQRYKGLGEMDASQLWETTLDPETRTLKQIEIEDARMASDVTSMLMGSEVPPRRKFIYDNASDAMLDI</sequence>
<dbReference type="PANTHER" id="PTHR45866:SF1">
    <property type="entry name" value="DNA GYRASE SUBUNIT B, MITOCHONDRIAL"/>
    <property type="match status" value="1"/>
</dbReference>
<evidence type="ECO:0000256" key="5">
    <source>
        <dbReference type="ARBA" id="ARBA00022723"/>
    </source>
</evidence>
<evidence type="ECO:0000256" key="10">
    <source>
        <dbReference type="ARBA" id="ARBA00023125"/>
    </source>
</evidence>
<dbReference type="CDD" id="cd03366">
    <property type="entry name" value="TOPRIM_TopoIIA_GyrB"/>
    <property type="match status" value="1"/>
</dbReference>
<dbReference type="InterPro" id="IPR013759">
    <property type="entry name" value="Topo_IIA_B_C"/>
</dbReference>
<dbReference type="InterPro" id="IPR034160">
    <property type="entry name" value="TOPRIM_GyrB"/>
</dbReference>
<dbReference type="AlphaFoldDB" id="A0A4P8ICI7"/>
<dbReference type="InterPro" id="IPR014721">
    <property type="entry name" value="Ribsml_uS5_D2-typ_fold_subgr"/>
</dbReference>
<dbReference type="PROSITE" id="PS00177">
    <property type="entry name" value="TOPOISOMERASE_II"/>
    <property type="match status" value="1"/>
</dbReference>
<gene>
    <name evidence="13" type="ORF">AR1Y2_1732</name>
</gene>
<dbReference type="Pfam" id="PF01751">
    <property type="entry name" value="Toprim"/>
    <property type="match status" value="1"/>
</dbReference>
<feature type="domain" description="Toprim" evidence="12">
    <location>
        <begin position="419"/>
        <end position="537"/>
    </location>
</feature>
<organism evidence="13 14">
    <name type="scientific">Anaerostipes rhamnosivorans</name>
    <dbReference type="NCBI Taxonomy" id="1229621"/>
    <lineage>
        <taxon>Bacteria</taxon>
        <taxon>Bacillati</taxon>
        <taxon>Bacillota</taxon>
        <taxon>Clostridia</taxon>
        <taxon>Lachnospirales</taxon>
        <taxon>Lachnospiraceae</taxon>
        <taxon>Anaerostipes</taxon>
    </lineage>
</organism>
<dbReference type="SUPFAM" id="SSF56719">
    <property type="entry name" value="Type II DNA topoisomerase"/>
    <property type="match status" value="1"/>
</dbReference>
<dbReference type="FunFam" id="3.40.50.670:FF:000002">
    <property type="entry name" value="DNA gyrase subunit B"/>
    <property type="match status" value="1"/>
</dbReference>
<evidence type="ECO:0000256" key="11">
    <source>
        <dbReference type="ARBA" id="ARBA00023235"/>
    </source>
</evidence>
<keyword evidence="14" id="KW-1185">Reference proteome</keyword>
<keyword evidence="8" id="KW-0460">Magnesium</keyword>
<dbReference type="Pfam" id="PF02518">
    <property type="entry name" value="HATPase_c"/>
    <property type="match status" value="1"/>
</dbReference>